<feature type="domain" description="Methyltransferase small" evidence="5">
    <location>
        <begin position="5"/>
        <end position="104"/>
    </location>
</feature>
<accession>A0ABN1HAJ3</accession>
<organism evidence="6 7">
    <name type="scientific">Sporichthya brevicatena</name>
    <dbReference type="NCBI Taxonomy" id="171442"/>
    <lineage>
        <taxon>Bacteria</taxon>
        <taxon>Bacillati</taxon>
        <taxon>Actinomycetota</taxon>
        <taxon>Actinomycetes</taxon>
        <taxon>Sporichthyales</taxon>
        <taxon>Sporichthyaceae</taxon>
        <taxon>Sporichthya</taxon>
    </lineage>
</organism>
<comment type="caution">
    <text evidence="6">The sequence shown here is derived from an EMBL/GenBank/DDBJ whole genome shotgun (WGS) entry which is preliminary data.</text>
</comment>
<dbReference type="CDD" id="cd02440">
    <property type="entry name" value="AdoMet_MTases"/>
    <property type="match status" value="1"/>
</dbReference>
<dbReference type="GO" id="GO:0032259">
    <property type="term" value="P:methylation"/>
    <property type="evidence" value="ECO:0007669"/>
    <property type="project" value="UniProtKB-KW"/>
</dbReference>
<keyword evidence="4" id="KW-0949">S-adenosyl-L-methionine</keyword>
<evidence type="ECO:0000256" key="1">
    <source>
        <dbReference type="ARBA" id="ARBA00006149"/>
    </source>
</evidence>
<dbReference type="SUPFAM" id="SSF53335">
    <property type="entry name" value="S-adenosyl-L-methionine-dependent methyltransferases"/>
    <property type="match status" value="1"/>
</dbReference>
<dbReference type="NCBIfam" id="TIGR00537">
    <property type="entry name" value="hemK_rel_arch"/>
    <property type="match status" value="1"/>
</dbReference>
<evidence type="ECO:0000256" key="4">
    <source>
        <dbReference type="ARBA" id="ARBA00022691"/>
    </source>
</evidence>
<evidence type="ECO:0000313" key="6">
    <source>
        <dbReference type="EMBL" id="GAA0635327.1"/>
    </source>
</evidence>
<dbReference type="Pfam" id="PF05175">
    <property type="entry name" value="MTS"/>
    <property type="match status" value="1"/>
</dbReference>
<dbReference type="PANTHER" id="PTHR45875">
    <property type="entry name" value="METHYLTRANSFERASE N6AMT1"/>
    <property type="match status" value="1"/>
</dbReference>
<dbReference type="GO" id="GO:0008168">
    <property type="term" value="F:methyltransferase activity"/>
    <property type="evidence" value="ECO:0007669"/>
    <property type="project" value="UniProtKB-KW"/>
</dbReference>
<dbReference type="Proteomes" id="UP001500957">
    <property type="component" value="Unassembled WGS sequence"/>
</dbReference>
<dbReference type="InterPro" id="IPR029063">
    <property type="entry name" value="SAM-dependent_MTases_sf"/>
</dbReference>
<dbReference type="InterPro" id="IPR052190">
    <property type="entry name" value="Euk-Arch_PrmC-MTase"/>
</dbReference>
<reference evidence="6 7" key="1">
    <citation type="journal article" date="2019" name="Int. J. Syst. Evol. Microbiol.">
        <title>The Global Catalogue of Microorganisms (GCM) 10K type strain sequencing project: providing services to taxonomists for standard genome sequencing and annotation.</title>
        <authorList>
            <consortium name="The Broad Institute Genomics Platform"/>
            <consortium name="The Broad Institute Genome Sequencing Center for Infectious Disease"/>
            <person name="Wu L."/>
            <person name="Ma J."/>
        </authorList>
    </citation>
    <scope>NUCLEOTIDE SEQUENCE [LARGE SCALE GENOMIC DNA]</scope>
    <source>
        <strain evidence="6 7">JCM 10671</strain>
    </source>
</reference>
<dbReference type="PROSITE" id="PS00092">
    <property type="entry name" value="N6_MTASE"/>
    <property type="match status" value="1"/>
</dbReference>
<name>A0ABN1HAJ3_9ACTN</name>
<keyword evidence="3" id="KW-0808">Transferase</keyword>
<comment type="similarity">
    <text evidence="1">Belongs to the eukaryotic/archaeal PrmC-related family.</text>
</comment>
<evidence type="ECO:0000256" key="3">
    <source>
        <dbReference type="ARBA" id="ARBA00022679"/>
    </source>
</evidence>
<dbReference type="InterPro" id="IPR002052">
    <property type="entry name" value="DNA_methylase_N6_adenine_CS"/>
</dbReference>
<dbReference type="InterPro" id="IPR007848">
    <property type="entry name" value="Small_mtfrase_dom"/>
</dbReference>
<evidence type="ECO:0000259" key="5">
    <source>
        <dbReference type="Pfam" id="PF05175"/>
    </source>
</evidence>
<protein>
    <submittedName>
        <fullName evidence="6">Methyltransferase</fullName>
    </submittedName>
</protein>
<dbReference type="InterPro" id="IPR004557">
    <property type="entry name" value="PrmC-related"/>
</dbReference>
<proteinExistence type="inferred from homology"/>
<dbReference type="EMBL" id="BAAAHE010000048">
    <property type="protein sequence ID" value="GAA0635327.1"/>
    <property type="molecule type" value="Genomic_DNA"/>
</dbReference>
<gene>
    <name evidence="6" type="ORF">GCM10009547_44390</name>
</gene>
<evidence type="ECO:0000256" key="2">
    <source>
        <dbReference type="ARBA" id="ARBA00022603"/>
    </source>
</evidence>
<dbReference type="PANTHER" id="PTHR45875:SF1">
    <property type="entry name" value="METHYLTRANSFERASE N6AMT1"/>
    <property type="match status" value="1"/>
</dbReference>
<keyword evidence="7" id="KW-1185">Reference proteome</keyword>
<keyword evidence="2 6" id="KW-0489">Methyltransferase</keyword>
<sequence length="216" mass="22845">MLLLRLPGVYAPQEDTLLLLNTVLAEPLPPNARVCELGTGSGHIALELAAAGAGEVVAVDIARRAILGTRINAMLRRLPVQARRGDLLSGVAGLFDLIVANPPYVPTCDGPPPAHSRARAWDAGRDGRALLDRICRDAPGRLAPGGSVWLVHSALCDPGRTVALLSEQGLTAEVVKKDEIPFGPVMRSREAWLRAEGLIGPGENTETLVVVRGTRA</sequence>
<dbReference type="Gene3D" id="3.40.50.150">
    <property type="entry name" value="Vaccinia Virus protein VP39"/>
    <property type="match status" value="1"/>
</dbReference>
<evidence type="ECO:0000313" key="7">
    <source>
        <dbReference type="Proteomes" id="UP001500957"/>
    </source>
</evidence>